<proteinExistence type="predicted"/>
<reference evidence="1 2" key="1">
    <citation type="submission" date="2020-02" db="EMBL/GenBank/DDBJ databases">
        <title>Rhodobacter algicola sp. nov., isolated from microalga culture.</title>
        <authorList>
            <person name="Park C.-Y."/>
        </authorList>
    </citation>
    <scope>NUCLEOTIDE SEQUENCE [LARGE SCALE GENOMIC DNA]</scope>
    <source>
        <strain evidence="1 2">ETT8</strain>
    </source>
</reference>
<evidence type="ECO:0008006" key="3">
    <source>
        <dbReference type="Google" id="ProtNLM"/>
    </source>
</evidence>
<dbReference type="EMBL" id="JAAIKE010000001">
    <property type="protein sequence ID" value="NEX45187.1"/>
    <property type="molecule type" value="Genomic_DNA"/>
</dbReference>
<dbReference type="RefSeq" id="WP_164609198.1">
    <property type="nucleotide sequence ID" value="NZ_JAAIKE010000001.1"/>
</dbReference>
<keyword evidence="2" id="KW-1185">Reference proteome</keyword>
<evidence type="ECO:0000313" key="2">
    <source>
        <dbReference type="Proteomes" id="UP000481421"/>
    </source>
</evidence>
<name>A0A6B3RGN2_9RHOB</name>
<dbReference type="AlphaFoldDB" id="A0A6B3RGN2"/>
<dbReference type="Gene3D" id="3.30.70.1700">
    <property type="entry name" value="Phage minor tail protein U"/>
    <property type="match status" value="1"/>
</dbReference>
<accession>A0A6B3RGN2</accession>
<gene>
    <name evidence="1" type="ORF">G3572_03145</name>
</gene>
<sequence>MSGSERTAIRAAAKLALQGAAGLTAFTEMSAWAQSVDSSILPAWGVVTPRETRLRQANDTAQEELVLAVFVKRLGDDDIEDVLDADSALIETAIIPALRALERDCELTSTEIRLDGEGARRLGTLTMAFTVTYWADDPA</sequence>
<dbReference type="InterPro" id="IPR038512">
    <property type="entry name" value="GpU-like_sf"/>
</dbReference>
<dbReference type="Proteomes" id="UP000481421">
    <property type="component" value="Unassembled WGS sequence"/>
</dbReference>
<protein>
    <recommendedName>
        <fullName evidence="3">DUF3168 domain-containing protein</fullName>
    </recommendedName>
</protein>
<comment type="caution">
    <text evidence="1">The sequence shown here is derived from an EMBL/GenBank/DDBJ whole genome shotgun (WGS) entry which is preliminary data.</text>
</comment>
<evidence type="ECO:0000313" key="1">
    <source>
        <dbReference type="EMBL" id="NEX45187.1"/>
    </source>
</evidence>
<organism evidence="1 2">
    <name type="scientific">Pseudotabrizicola algicola</name>
    <dbReference type="NCBI Taxonomy" id="2709381"/>
    <lineage>
        <taxon>Bacteria</taxon>
        <taxon>Pseudomonadati</taxon>
        <taxon>Pseudomonadota</taxon>
        <taxon>Alphaproteobacteria</taxon>
        <taxon>Rhodobacterales</taxon>
        <taxon>Paracoccaceae</taxon>
        <taxon>Pseudotabrizicola</taxon>
    </lineage>
</organism>